<dbReference type="EMBL" id="JAGGLC010000003">
    <property type="protein sequence ID" value="MBP1986975.1"/>
    <property type="molecule type" value="Genomic_DNA"/>
</dbReference>
<reference evidence="2" key="1">
    <citation type="submission" date="2021-03" db="EMBL/GenBank/DDBJ databases">
        <title>Genomic Encyclopedia of Type Strains, Phase IV (KMG-IV): sequencing the most valuable type-strain genomes for metagenomic binning, comparative biology and taxonomic classification.</title>
        <authorList>
            <person name="Goeker M."/>
        </authorList>
    </citation>
    <scope>NUCLEOTIDE SEQUENCE</scope>
    <source>
        <strain evidence="2">DSM 26232</strain>
    </source>
</reference>
<dbReference type="Proteomes" id="UP000823736">
    <property type="component" value="Unassembled WGS sequence"/>
</dbReference>
<dbReference type="RefSeq" id="WP_209491266.1">
    <property type="nucleotide sequence ID" value="NZ_JAGGLC010000003.1"/>
</dbReference>
<proteinExistence type="predicted"/>
<gene>
    <name evidence="2" type="ORF">J2753_001473</name>
</gene>
<sequence>MSDNSNSTTVVQDSKKANLNDSGQTTIPKRWRDEIAEKFDCDVEAVEMKFILEDGEPKFVLEPRMLVSPSQVADAEQAEK</sequence>
<evidence type="ECO:0000313" key="3">
    <source>
        <dbReference type="Proteomes" id="UP000823736"/>
    </source>
</evidence>
<organism evidence="2 3">
    <name type="scientific">Halolamina salifodinae</name>
    <dbReference type="NCBI Taxonomy" id="1202767"/>
    <lineage>
        <taxon>Archaea</taxon>
        <taxon>Methanobacteriati</taxon>
        <taxon>Methanobacteriota</taxon>
        <taxon>Stenosarchaea group</taxon>
        <taxon>Halobacteria</taxon>
        <taxon>Halobacteriales</taxon>
        <taxon>Haloferacaceae</taxon>
    </lineage>
</organism>
<comment type="caution">
    <text evidence="2">The sequence shown here is derived from an EMBL/GenBank/DDBJ whole genome shotgun (WGS) entry which is preliminary data.</text>
</comment>
<feature type="region of interest" description="Disordered" evidence="1">
    <location>
        <begin position="1"/>
        <end position="26"/>
    </location>
</feature>
<feature type="compositionally biased region" description="Polar residues" evidence="1">
    <location>
        <begin position="1"/>
        <end position="12"/>
    </location>
</feature>
<accession>A0A8T4H055</accession>
<dbReference type="AlphaFoldDB" id="A0A8T4H055"/>
<protein>
    <submittedName>
        <fullName evidence="2">Bifunctional DNA-binding transcriptional regulator/antitoxin component of YhaV-PrlF toxin-antitoxin module</fullName>
    </submittedName>
</protein>
<dbReference type="GO" id="GO:0003677">
    <property type="term" value="F:DNA binding"/>
    <property type="evidence" value="ECO:0007669"/>
    <property type="project" value="UniProtKB-KW"/>
</dbReference>
<keyword evidence="3" id="KW-1185">Reference proteome</keyword>
<name>A0A8T4H055_9EURY</name>
<evidence type="ECO:0000313" key="2">
    <source>
        <dbReference type="EMBL" id="MBP1986975.1"/>
    </source>
</evidence>
<evidence type="ECO:0000256" key="1">
    <source>
        <dbReference type="SAM" id="MobiDB-lite"/>
    </source>
</evidence>
<keyword evidence="2" id="KW-0238">DNA-binding</keyword>